<evidence type="ECO:0000256" key="3">
    <source>
        <dbReference type="PROSITE-ProRule" id="PRU10141"/>
    </source>
</evidence>
<dbReference type="Proteomes" id="UP000764110">
    <property type="component" value="Unassembled WGS sequence"/>
</dbReference>
<dbReference type="PROSITE" id="PS00108">
    <property type="entry name" value="PROTEIN_KINASE_ST"/>
    <property type="match status" value="1"/>
</dbReference>
<proteinExistence type="predicted"/>
<dbReference type="Gene3D" id="1.25.40.10">
    <property type="entry name" value="Tetratricopeptide repeat domain"/>
    <property type="match status" value="1"/>
</dbReference>
<dbReference type="InterPro" id="IPR011009">
    <property type="entry name" value="Kinase-like_dom_sf"/>
</dbReference>
<dbReference type="SMART" id="SM00220">
    <property type="entry name" value="S_TKc"/>
    <property type="match status" value="1"/>
</dbReference>
<dbReference type="InterPro" id="IPR017441">
    <property type="entry name" value="Protein_kinase_ATP_BS"/>
</dbReference>
<keyword evidence="6" id="KW-1185">Reference proteome</keyword>
<gene>
    <name evidence="5" type="ORF">MHUMG1_08912</name>
</gene>
<protein>
    <recommendedName>
        <fullName evidence="4">Protein kinase domain-containing protein</fullName>
    </recommendedName>
</protein>
<accession>A0A9P8M611</accession>
<dbReference type="SUPFAM" id="SSF56112">
    <property type="entry name" value="Protein kinase-like (PK-like)"/>
    <property type="match status" value="1"/>
</dbReference>
<organism evidence="5 6">
    <name type="scientific">Metarhizium humberi</name>
    <dbReference type="NCBI Taxonomy" id="2596975"/>
    <lineage>
        <taxon>Eukaryota</taxon>
        <taxon>Fungi</taxon>
        <taxon>Dikarya</taxon>
        <taxon>Ascomycota</taxon>
        <taxon>Pezizomycotina</taxon>
        <taxon>Sordariomycetes</taxon>
        <taxon>Hypocreomycetidae</taxon>
        <taxon>Hypocreales</taxon>
        <taxon>Clavicipitaceae</taxon>
        <taxon>Metarhizium</taxon>
    </lineage>
</organism>
<sequence>MSLNATSIFDKPRLFSSSISDQATTPCNFITFLAAAQKLGVSFLPITWQSKRPSLGEGRTSQVGQALMNLQTSFAFKRVSEKDKLDRSEEDILRRCINEITILWHPAIRNHPNILELQGLCWEICSTAQVSAEATPPPSPNHETVWPVLVFEKSHLEDLYHFARLPIGQELGIRDRLKICLDIGKAIAHMQSNYIVHGDIKPQNVLVFQDSTGSLTAQVADFGFSTWYARDDTRIIIPRSPLWYAPECDEYADFTPAQAVKTDVFSFGLLCAWFLFERYLSGSLPLPEAAQLERPPYSYEGEERALKLLDDLKRTDSLARLANQLVLAEEALDADTSQMLQNFFSGCLVSDPALRDVDIQHSLKHMDIYEMQPVTRVPVEIPSLNVDDFKILASMFDFYSSDYRLRSYIRRQLERIVANDLTNALSIQLAICYELGFGCPDNHGQPKSFRDEELRVHIAAALELEKKRRSGKVYKNLVLRGHHAPIELAHYYGENRVLEQAERTTRKDIECTTHALGVRDPVVLHLKYTLHSIMDYQGRWNESEKLMIEVLEISQKTLGRKHPYTLMSMGDLASTYSKSGQWDEAEKLKVDSLTIYQKILGREHPNTIINMGNLVCTYSKRG</sequence>
<dbReference type="AlphaFoldDB" id="A0A9P8M611"/>
<dbReference type="PROSITE" id="PS50011">
    <property type="entry name" value="PROTEIN_KINASE_DOM"/>
    <property type="match status" value="1"/>
</dbReference>
<dbReference type="InterPro" id="IPR051681">
    <property type="entry name" value="Ser/Thr_Kinases-Pseudokinases"/>
</dbReference>
<evidence type="ECO:0000313" key="6">
    <source>
        <dbReference type="Proteomes" id="UP000764110"/>
    </source>
</evidence>
<dbReference type="PROSITE" id="PS00107">
    <property type="entry name" value="PROTEIN_KINASE_ATP"/>
    <property type="match status" value="1"/>
</dbReference>
<reference evidence="5 6" key="1">
    <citation type="submission" date="2020-07" db="EMBL/GenBank/DDBJ databases">
        <title>Metarhizium humberi genome.</title>
        <authorList>
            <person name="Lysoe E."/>
        </authorList>
    </citation>
    <scope>NUCLEOTIDE SEQUENCE [LARGE SCALE GENOMIC DNA]</scope>
    <source>
        <strain evidence="5 6">ESALQ1638</strain>
    </source>
</reference>
<keyword evidence="1 3" id="KW-0547">Nucleotide-binding</keyword>
<feature type="domain" description="Protein kinase" evidence="4">
    <location>
        <begin position="49"/>
        <end position="368"/>
    </location>
</feature>
<dbReference type="PANTHER" id="PTHR44329">
    <property type="entry name" value="SERINE/THREONINE-PROTEIN KINASE TNNI3K-RELATED"/>
    <property type="match status" value="1"/>
</dbReference>
<feature type="binding site" evidence="3">
    <location>
        <position position="77"/>
    </location>
    <ligand>
        <name>ATP</name>
        <dbReference type="ChEBI" id="CHEBI:30616"/>
    </ligand>
</feature>
<dbReference type="InterPro" id="IPR008271">
    <property type="entry name" value="Ser/Thr_kinase_AS"/>
</dbReference>
<dbReference type="Pfam" id="PF13424">
    <property type="entry name" value="TPR_12"/>
    <property type="match status" value="1"/>
</dbReference>
<keyword evidence="2 3" id="KW-0067">ATP-binding</keyword>
<dbReference type="Gene3D" id="1.10.510.10">
    <property type="entry name" value="Transferase(Phosphotransferase) domain 1"/>
    <property type="match status" value="1"/>
</dbReference>
<dbReference type="Pfam" id="PF00069">
    <property type="entry name" value="Pkinase"/>
    <property type="match status" value="1"/>
</dbReference>
<name>A0A9P8M611_9HYPO</name>
<evidence type="ECO:0000313" key="5">
    <source>
        <dbReference type="EMBL" id="KAH0593454.1"/>
    </source>
</evidence>
<dbReference type="GO" id="GO:0005524">
    <property type="term" value="F:ATP binding"/>
    <property type="evidence" value="ECO:0007669"/>
    <property type="project" value="UniProtKB-UniRule"/>
</dbReference>
<dbReference type="PANTHER" id="PTHR44329:SF289">
    <property type="entry name" value="SERINE_THREONINE-PROTEIN KINASE VIK"/>
    <property type="match status" value="1"/>
</dbReference>
<dbReference type="GO" id="GO:0004674">
    <property type="term" value="F:protein serine/threonine kinase activity"/>
    <property type="evidence" value="ECO:0007669"/>
    <property type="project" value="TreeGrafter"/>
</dbReference>
<evidence type="ECO:0000256" key="1">
    <source>
        <dbReference type="ARBA" id="ARBA00022741"/>
    </source>
</evidence>
<dbReference type="InterPro" id="IPR011990">
    <property type="entry name" value="TPR-like_helical_dom_sf"/>
</dbReference>
<dbReference type="SUPFAM" id="SSF48452">
    <property type="entry name" value="TPR-like"/>
    <property type="match status" value="1"/>
</dbReference>
<evidence type="ECO:0000259" key="4">
    <source>
        <dbReference type="PROSITE" id="PS50011"/>
    </source>
</evidence>
<dbReference type="EMBL" id="JACEFI010000021">
    <property type="protein sequence ID" value="KAH0593454.1"/>
    <property type="molecule type" value="Genomic_DNA"/>
</dbReference>
<comment type="caution">
    <text evidence="5">The sequence shown here is derived from an EMBL/GenBank/DDBJ whole genome shotgun (WGS) entry which is preliminary data.</text>
</comment>
<dbReference type="InterPro" id="IPR000719">
    <property type="entry name" value="Prot_kinase_dom"/>
</dbReference>
<evidence type="ECO:0000256" key="2">
    <source>
        <dbReference type="ARBA" id="ARBA00022840"/>
    </source>
</evidence>